<feature type="transmembrane region" description="Helical" evidence="2">
    <location>
        <begin position="445"/>
        <end position="464"/>
    </location>
</feature>
<keyword evidence="2" id="KW-0812">Transmembrane</keyword>
<keyword evidence="3" id="KW-0732">Signal</keyword>
<evidence type="ECO:0000313" key="4">
    <source>
        <dbReference type="EMBL" id="QQM41186.1"/>
    </source>
</evidence>
<protein>
    <recommendedName>
        <fullName evidence="6">Ig-like domain repeat protein</fullName>
    </recommendedName>
</protein>
<name>A0A7T7I592_9ACTN</name>
<dbReference type="EMBL" id="CP066831">
    <property type="protein sequence ID" value="QQM41186.1"/>
    <property type="molecule type" value="Genomic_DNA"/>
</dbReference>
<evidence type="ECO:0000313" key="5">
    <source>
        <dbReference type="Proteomes" id="UP000595636"/>
    </source>
</evidence>
<accession>A0A7T7I592</accession>
<feature type="chain" id="PRO_5038416841" description="Ig-like domain repeat protein" evidence="3">
    <location>
        <begin position="32"/>
        <end position="481"/>
    </location>
</feature>
<feature type="compositionally biased region" description="Pro residues" evidence="1">
    <location>
        <begin position="272"/>
        <end position="285"/>
    </location>
</feature>
<feature type="compositionally biased region" description="Gly residues" evidence="1">
    <location>
        <begin position="404"/>
        <end position="437"/>
    </location>
</feature>
<keyword evidence="5" id="KW-1185">Reference proteome</keyword>
<evidence type="ECO:0000256" key="2">
    <source>
        <dbReference type="SAM" id="Phobius"/>
    </source>
</evidence>
<reference evidence="4 5" key="1">
    <citation type="submission" date="2020-12" db="EMBL/GenBank/DDBJ databases">
        <title>A novel species.</title>
        <authorList>
            <person name="Li K."/>
        </authorList>
    </citation>
    <scope>NUCLEOTIDE SEQUENCE [LARGE SCALE GENOMIC DNA]</scope>
    <source>
        <strain evidence="4 5">ZYC-3</strain>
    </source>
</reference>
<feature type="region of interest" description="Disordered" evidence="1">
    <location>
        <begin position="266"/>
        <end position="291"/>
    </location>
</feature>
<evidence type="ECO:0000256" key="1">
    <source>
        <dbReference type="SAM" id="MobiDB-lite"/>
    </source>
</evidence>
<gene>
    <name evidence="4" type="ORF">JEQ17_18035</name>
</gene>
<dbReference type="RefSeq" id="WP_200396205.1">
    <property type="nucleotide sequence ID" value="NZ_CP066831.1"/>
</dbReference>
<evidence type="ECO:0000256" key="3">
    <source>
        <dbReference type="SAM" id="SignalP"/>
    </source>
</evidence>
<dbReference type="AlphaFoldDB" id="A0A7T7I592"/>
<keyword evidence="2" id="KW-1133">Transmembrane helix</keyword>
<dbReference type="KEGG" id="slf:JEQ17_18035"/>
<feature type="region of interest" description="Disordered" evidence="1">
    <location>
        <begin position="384"/>
        <end position="437"/>
    </location>
</feature>
<sequence>MNRQTLLRSPAALLMCCALLLGALSGVLAFAGRAEAVTSSGKFTLAPATGSIKAPLSATSASTDAGCPETSNPTAMFLWLLKPGSTTVAKQLAKSTSADTISKTAPFTVPLTPGTATVEAQLRSYVTEGSLDGKYTLALACGAGLTNNVPAFTAIVQVTGETWTLVQTQTTTVALDGPSTPVGGSLKLTATMTPAAAAGKVEFAYTGTTNDTSTPVGTADVVNGKAEFTTTAPAAAGNHFYSATFTPTDADAFSAAQSTKVIQITAANQSPSPTPSPTDPSPSPSTPADLEVTDESGTVLEANPNLRAGQTVKITARGYTKDATVKVALADSEEKYADAKADAEGTVKDYAFTLPKKLADGDHTLTLAEDKTEGHKVQFAFTTGVVDDPSDEPSPSPSESDSGTVGGADGGTSGDTSGSGGAGGSGGDTGGSGGGGSMASTGAQVGAIGLAGLALLCAGAALVVHVRRKGLLTFGDTPNHL</sequence>
<dbReference type="Proteomes" id="UP000595636">
    <property type="component" value="Chromosome"/>
</dbReference>
<organism evidence="4 5">
    <name type="scientific">Streptomyces liliifuscus</name>
    <dbReference type="NCBI Taxonomy" id="2797636"/>
    <lineage>
        <taxon>Bacteria</taxon>
        <taxon>Bacillati</taxon>
        <taxon>Actinomycetota</taxon>
        <taxon>Actinomycetes</taxon>
        <taxon>Kitasatosporales</taxon>
        <taxon>Streptomycetaceae</taxon>
        <taxon>Streptomyces</taxon>
    </lineage>
</organism>
<proteinExistence type="predicted"/>
<keyword evidence="2" id="KW-0472">Membrane</keyword>
<evidence type="ECO:0008006" key="6">
    <source>
        <dbReference type="Google" id="ProtNLM"/>
    </source>
</evidence>
<feature type="signal peptide" evidence="3">
    <location>
        <begin position="1"/>
        <end position="31"/>
    </location>
</feature>